<dbReference type="InterPro" id="IPR011008">
    <property type="entry name" value="Dimeric_a/b-barrel"/>
</dbReference>
<dbReference type="EMBL" id="PJRQ01000024">
    <property type="protein sequence ID" value="PLR14910.1"/>
    <property type="molecule type" value="Genomic_DNA"/>
</dbReference>
<evidence type="ECO:0000313" key="4">
    <source>
        <dbReference type="EMBL" id="PLR14910.1"/>
    </source>
</evidence>
<dbReference type="KEGG" id="cfh:C1707_25135"/>
<dbReference type="PANTHER" id="PTHR33336:SF3">
    <property type="entry name" value="ABM DOMAIN-CONTAINING PROTEIN"/>
    <property type="match status" value="1"/>
</dbReference>
<dbReference type="Gene3D" id="3.30.70.100">
    <property type="match status" value="1"/>
</dbReference>
<name>A0A2N5CTE4_9CAUL</name>
<proteinExistence type="predicted"/>
<gene>
    <name evidence="3" type="ORF">C1707_25135</name>
    <name evidence="4" type="ORF">CFHF_13190</name>
</gene>
<dbReference type="RefSeq" id="WP_101713448.1">
    <property type="nucleotide sequence ID" value="NZ_CP026100.1"/>
</dbReference>
<dbReference type="AlphaFoldDB" id="A0A2N5CTE4"/>
<keyword evidence="6" id="KW-1185">Reference proteome</keyword>
<reference evidence="4 5" key="1">
    <citation type="submission" date="2017-12" db="EMBL/GenBank/DDBJ databases">
        <title>The genome sequence of Caulobacter flavus CGMCC1 15093.</title>
        <authorList>
            <person name="Gao J."/>
            <person name="Mao X."/>
            <person name="Sun J."/>
        </authorList>
    </citation>
    <scope>NUCLEOTIDE SEQUENCE [LARGE SCALE GENOMIC DNA]</scope>
    <source>
        <strain evidence="4 5">CGMCC1 15093</strain>
    </source>
</reference>
<sequence length="115" mass="12931">MSNTPFGPPQPDADETGPYALAGTARARPGMADQLEARLVSLVASTRREEGCVAYHVHRDRADRDLFVFYEAWSDRDALLKHFDEPYIVSFLADRGDYLDGELDVRWLRMSSPAA</sequence>
<evidence type="ECO:0000313" key="3">
    <source>
        <dbReference type="EMBL" id="AYV49264.1"/>
    </source>
</evidence>
<dbReference type="GO" id="GO:0004497">
    <property type="term" value="F:monooxygenase activity"/>
    <property type="evidence" value="ECO:0007669"/>
    <property type="project" value="UniProtKB-KW"/>
</dbReference>
<keyword evidence="4" id="KW-0503">Monooxygenase</keyword>
<feature type="region of interest" description="Disordered" evidence="1">
    <location>
        <begin position="1"/>
        <end position="20"/>
    </location>
</feature>
<dbReference type="SUPFAM" id="SSF54909">
    <property type="entry name" value="Dimeric alpha+beta barrel"/>
    <property type="match status" value="1"/>
</dbReference>
<accession>A0A2N5CTE4</accession>
<protein>
    <submittedName>
        <fullName evidence="4">Antibiotic biosynthesis monooxygenase</fullName>
    </submittedName>
</protein>
<evidence type="ECO:0000313" key="5">
    <source>
        <dbReference type="Proteomes" id="UP000234483"/>
    </source>
</evidence>
<evidence type="ECO:0000259" key="2">
    <source>
        <dbReference type="PROSITE" id="PS51725"/>
    </source>
</evidence>
<feature type="compositionally biased region" description="Pro residues" evidence="1">
    <location>
        <begin position="1"/>
        <end position="11"/>
    </location>
</feature>
<dbReference type="PROSITE" id="PS51725">
    <property type="entry name" value="ABM"/>
    <property type="match status" value="1"/>
</dbReference>
<dbReference type="OrthoDB" id="287932at2"/>
<keyword evidence="4" id="KW-0560">Oxidoreductase</keyword>
<dbReference type="Proteomes" id="UP000281192">
    <property type="component" value="Chromosome"/>
</dbReference>
<dbReference type="InterPro" id="IPR007138">
    <property type="entry name" value="ABM_dom"/>
</dbReference>
<feature type="domain" description="ABM" evidence="2">
    <location>
        <begin position="19"/>
        <end position="108"/>
    </location>
</feature>
<dbReference type="EMBL" id="CP026100">
    <property type="protein sequence ID" value="AYV49264.1"/>
    <property type="molecule type" value="Genomic_DNA"/>
</dbReference>
<evidence type="ECO:0000313" key="6">
    <source>
        <dbReference type="Proteomes" id="UP000281192"/>
    </source>
</evidence>
<evidence type="ECO:0000256" key="1">
    <source>
        <dbReference type="SAM" id="MobiDB-lite"/>
    </source>
</evidence>
<dbReference type="Proteomes" id="UP000234483">
    <property type="component" value="Unassembled WGS sequence"/>
</dbReference>
<reference evidence="3 6" key="2">
    <citation type="submission" date="2018-01" db="EMBL/GenBank/DDBJ databases">
        <title>Complete genome sequence of Caulobacter flavus RHGG3.</title>
        <authorList>
            <person name="Yang E."/>
        </authorList>
    </citation>
    <scope>NUCLEOTIDE SEQUENCE [LARGE SCALE GENOMIC DNA]</scope>
    <source>
        <strain evidence="3 6">RHGG3</strain>
    </source>
</reference>
<dbReference type="InterPro" id="IPR050744">
    <property type="entry name" value="AI-2_Isomerase_LsrG"/>
</dbReference>
<organism evidence="4 5">
    <name type="scientific">Caulobacter flavus</name>
    <dbReference type="NCBI Taxonomy" id="1679497"/>
    <lineage>
        <taxon>Bacteria</taxon>
        <taxon>Pseudomonadati</taxon>
        <taxon>Pseudomonadota</taxon>
        <taxon>Alphaproteobacteria</taxon>
        <taxon>Caulobacterales</taxon>
        <taxon>Caulobacteraceae</taxon>
        <taxon>Caulobacter</taxon>
    </lineage>
</organism>
<dbReference type="PANTHER" id="PTHR33336">
    <property type="entry name" value="QUINOL MONOOXYGENASE YGIN-RELATED"/>
    <property type="match status" value="1"/>
</dbReference>
<dbReference type="Pfam" id="PF03992">
    <property type="entry name" value="ABM"/>
    <property type="match status" value="1"/>
</dbReference>